<keyword evidence="1" id="KW-0175">Coiled coil</keyword>
<evidence type="ECO:0000313" key="2">
    <source>
        <dbReference type="EMBL" id="MBK7953731.1"/>
    </source>
</evidence>
<sequence>MKLNPFNKKSTAYYDKVKAEYDQLRRQLAVVNKELIDAEQQHAKERDHQTRCVMPPARCQ</sequence>
<dbReference type="Proteomes" id="UP000706151">
    <property type="component" value="Unassembled WGS sequence"/>
</dbReference>
<accession>A0A935T8L6</accession>
<name>A0A935T8L6_9PROT</name>
<evidence type="ECO:0000256" key="1">
    <source>
        <dbReference type="SAM" id="Coils"/>
    </source>
</evidence>
<feature type="coiled-coil region" evidence="1">
    <location>
        <begin position="14"/>
        <end position="41"/>
    </location>
</feature>
<evidence type="ECO:0000313" key="3">
    <source>
        <dbReference type="Proteomes" id="UP000706151"/>
    </source>
</evidence>
<protein>
    <submittedName>
        <fullName evidence="2">Uncharacterized protein</fullName>
    </submittedName>
</protein>
<proteinExistence type="predicted"/>
<dbReference type="EMBL" id="JADJOT010000007">
    <property type="protein sequence ID" value="MBK7953731.1"/>
    <property type="molecule type" value="Genomic_DNA"/>
</dbReference>
<reference evidence="2 3" key="1">
    <citation type="submission" date="2020-10" db="EMBL/GenBank/DDBJ databases">
        <title>Connecting structure to function with the recovery of over 1000 high-quality activated sludge metagenome-assembled genomes encoding full-length rRNA genes using long-read sequencing.</title>
        <authorList>
            <person name="Singleton C.M."/>
            <person name="Petriglieri F."/>
            <person name="Kristensen J.M."/>
            <person name="Kirkegaard R.H."/>
            <person name="Michaelsen T.Y."/>
            <person name="Andersen M.H."/>
            <person name="Karst S.M."/>
            <person name="Dueholm M.S."/>
            <person name="Nielsen P.H."/>
            <person name="Albertsen M."/>
        </authorList>
    </citation>
    <scope>NUCLEOTIDE SEQUENCE [LARGE SCALE GENOMIC DNA]</scope>
    <source>
        <strain evidence="2">Fred_18-Q3-R57-64_BAT3C.720</strain>
    </source>
</reference>
<dbReference type="AlphaFoldDB" id="A0A935T8L6"/>
<gene>
    <name evidence="2" type="ORF">IPK02_07045</name>
</gene>
<comment type="caution">
    <text evidence="2">The sequence shown here is derived from an EMBL/GenBank/DDBJ whole genome shotgun (WGS) entry which is preliminary data.</text>
</comment>
<organism evidence="2 3">
    <name type="scientific">Candidatus Accumulibacter affinis</name>
    <dbReference type="NCBI Taxonomy" id="2954384"/>
    <lineage>
        <taxon>Bacteria</taxon>
        <taxon>Pseudomonadati</taxon>
        <taxon>Pseudomonadota</taxon>
        <taxon>Betaproteobacteria</taxon>
        <taxon>Candidatus Accumulibacter</taxon>
    </lineage>
</organism>